<evidence type="ECO:0000313" key="5">
    <source>
        <dbReference type="Proteomes" id="UP000324897"/>
    </source>
</evidence>
<gene>
    <name evidence="4" type="ORF">EJB05_39031</name>
</gene>
<dbReference type="OrthoDB" id="1933717at2759"/>
<accession>A0A5J9TWE6</accession>
<comment type="caution">
    <text evidence="4">The sequence shown here is derived from an EMBL/GenBank/DDBJ whole genome shotgun (WGS) entry which is preliminary data.</text>
</comment>
<dbReference type="Proteomes" id="UP000324897">
    <property type="component" value="Unassembled WGS sequence"/>
</dbReference>
<dbReference type="GO" id="GO:0016020">
    <property type="term" value="C:membrane"/>
    <property type="evidence" value="ECO:0007669"/>
    <property type="project" value="TreeGrafter"/>
</dbReference>
<dbReference type="PANTHER" id="PTHR43490">
    <property type="entry name" value="(+)-NEOMENTHOL DEHYDROGENASE"/>
    <property type="match status" value="1"/>
</dbReference>
<reference evidence="4 5" key="1">
    <citation type="journal article" date="2019" name="Sci. Rep.">
        <title>A high-quality genome of Eragrostis curvula grass provides insights into Poaceae evolution and supports new strategies to enhance forage quality.</title>
        <authorList>
            <person name="Carballo J."/>
            <person name="Santos B.A.C.M."/>
            <person name="Zappacosta D."/>
            <person name="Garbus I."/>
            <person name="Selva J.P."/>
            <person name="Gallo C.A."/>
            <person name="Diaz A."/>
            <person name="Albertini E."/>
            <person name="Caccamo M."/>
            <person name="Echenique V."/>
        </authorList>
    </citation>
    <scope>NUCLEOTIDE SEQUENCE [LARGE SCALE GENOMIC DNA]</scope>
    <source>
        <strain evidence="5">cv. Victoria</strain>
        <tissue evidence="4">Leaf</tissue>
    </source>
</reference>
<evidence type="ECO:0000256" key="2">
    <source>
        <dbReference type="ARBA" id="ARBA00022857"/>
    </source>
</evidence>
<proteinExistence type="inferred from homology"/>
<dbReference type="Gramene" id="TVU15507">
    <property type="protein sequence ID" value="TVU15507"/>
    <property type="gene ID" value="EJB05_39031"/>
</dbReference>
<comment type="similarity">
    <text evidence="1">Belongs to the short-chain dehydrogenases/reductases (SDR) family.</text>
</comment>
<keyword evidence="2" id="KW-0521">NADP</keyword>
<name>A0A5J9TWE6_9POAL</name>
<organism evidence="4 5">
    <name type="scientific">Eragrostis curvula</name>
    <name type="common">weeping love grass</name>
    <dbReference type="NCBI Taxonomy" id="38414"/>
    <lineage>
        <taxon>Eukaryota</taxon>
        <taxon>Viridiplantae</taxon>
        <taxon>Streptophyta</taxon>
        <taxon>Embryophyta</taxon>
        <taxon>Tracheophyta</taxon>
        <taxon>Spermatophyta</taxon>
        <taxon>Magnoliopsida</taxon>
        <taxon>Liliopsida</taxon>
        <taxon>Poales</taxon>
        <taxon>Poaceae</taxon>
        <taxon>PACMAD clade</taxon>
        <taxon>Chloridoideae</taxon>
        <taxon>Eragrostideae</taxon>
        <taxon>Eragrostidinae</taxon>
        <taxon>Eragrostis</taxon>
    </lineage>
</organism>
<dbReference type="PANTHER" id="PTHR43490:SF135">
    <property type="entry name" value="OS02G0640800 PROTEIN"/>
    <property type="match status" value="1"/>
</dbReference>
<dbReference type="InterPro" id="IPR002347">
    <property type="entry name" value="SDR_fam"/>
</dbReference>
<dbReference type="AlphaFoldDB" id="A0A5J9TWE6"/>
<dbReference type="Pfam" id="PF00106">
    <property type="entry name" value="adh_short"/>
    <property type="match status" value="1"/>
</dbReference>
<evidence type="ECO:0000256" key="1">
    <source>
        <dbReference type="ARBA" id="ARBA00006484"/>
    </source>
</evidence>
<dbReference type="InterPro" id="IPR036291">
    <property type="entry name" value="NAD(P)-bd_dom_sf"/>
</dbReference>
<dbReference type="PRINTS" id="PR00081">
    <property type="entry name" value="GDHRDH"/>
</dbReference>
<sequence length="251" mass="27480">MLTDRIAVVTGGAEGIGLEVCRQLANKFDTVFLTARDTETGEAAVEQLGLSNVVFFQLDLNDALSITHFADFLQEWFGKVDILVNLDSIGAVEVTEAYEVAMEGLHTNYYGTKRVTEAFIPLLHSSSDGRIVIVSSGWLLLRIFNEELKRELNDMENPTEELVNESLTNFLGAEPRSWPTVFAAYTAAMNACTRILARAHPDLRVNCVYPGYVYPGVLSPEEGAGNVTTVALQPGGPTGQYFALGKVTHFL</sequence>
<keyword evidence="3" id="KW-0560">Oxidoreductase</keyword>
<dbReference type="EMBL" id="RWGY01000031">
    <property type="protein sequence ID" value="TVU15507.1"/>
    <property type="molecule type" value="Genomic_DNA"/>
</dbReference>
<dbReference type="SUPFAM" id="SSF51735">
    <property type="entry name" value="NAD(P)-binding Rossmann-fold domains"/>
    <property type="match status" value="1"/>
</dbReference>
<evidence type="ECO:0000256" key="3">
    <source>
        <dbReference type="ARBA" id="ARBA00023002"/>
    </source>
</evidence>
<dbReference type="GO" id="GO:0016491">
    <property type="term" value="F:oxidoreductase activity"/>
    <property type="evidence" value="ECO:0007669"/>
    <property type="project" value="UniProtKB-KW"/>
</dbReference>
<feature type="non-terminal residue" evidence="4">
    <location>
        <position position="1"/>
    </location>
</feature>
<keyword evidence="5" id="KW-1185">Reference proteome</keyword>
<dbReference type="Gene3D" id="3.40.50.720">
    <property type="entry name" value="NAD(P)-binding Rossmann-like Domain"/>
    <property type="match status" value="1"/>
</dbReference>
<protein>
    <submittedName>
        <fullName evidence="4">Uncharacterized protein</fullName>
    </submittedName>
</protein>
<evidence type="ECO:0000313" key="4">
    <source>
        <dbReference type="EMBL" id="TVU15507.1"/>
    </source>
</evidence>